<gene>
    <name evidence="2" type="ORF">EW146_g6693</name>
</gene>
<comment type="caution">
    <text evidence="2">The sequence shown here is derived from an EMBL/GenBank/DDBJ whole genome shotgun (WGS) entry which is preliminary data.</text>
</comment>
<accession>A0A4S4LMT0</accession>
<feature type="chain" id="PRO_5020222513" description="Secreted protein" evidence="1">
    <location>
        <begin position="26"/>
        <end position="114"/>
    </location>
</feature>
<evidence type="ECO:0000313" key="2">
    <source>
        <dbReference type="EMBL" id="THH13536.1"/>
    </source>
</evidence>
<feature type="signal peptide" evidence="1">
    <location>
        <begin position="1"/>
        <end position="25"/>
    </location>
</feature>
<organism evidence="2 3">
    <name type="scientific">Bondarzewia mesenterica</name>
    <dbReference type="NCBI Taxonomy" id="1095465"/>
    <lineage>
        <taxon>Eukaryota</taxon>
        <taxon>Fungi</taxon>
        <taxon>Dikarya</taxon>
        <taxon>Basidiomycota</taxon>
        <taxon>Agaricomycotina</taxon>
        <taxon>Agaricomycetes</taxon>
        <taxon>Russulales</taxon>
        <taxon>Bondarzewiaceae</taxon>
        <taxon>Bondarzewia</taxon>
    </lineage>
</organism>
<sequence length="114" mass="12629">MDLCWHAALALTSTALPLILIWSHANPAIIPSHTRDYTCVGGSYLLTWPLPEMDNIIMYPEDSHHYALRTPEGAAEWHALLPFDDTHSGFPNGTIISIIQARMTAPSRSRCSTS</sequence>
<dbReference type="EMBL" id="SGPL01000346">
    <property type="protein sequence ID" value="THH13536.1"/>
    <property type="molecule type" value="Genomic_DNA"/>
</dbReference>
<evidence type="ECO:0008006" key="4">
    <source>
        <dbReference type="Google" id="ProtNLM"/>
    </source>
</evidence>
<protein>
    <recommendedName>
        <fullName evidence="4">Secreted protein</fullName>
    </recommendedName>
</protein>
<evidence type="ECO:0000256" key="1">
    <source>
        <dbReference type="SAM" id="SignalP"/>
    </source>
</evidence>
<keyword evidence="3" id="KW-1185">Reference proteome</keyword>
<dbReference type="AlphaFoldDB" id="A0A4S4LMT0"/>
<dbReference type="Proteomes" id="UP000310158">
    <property type="component" value="Unassembled WGS sequence"/>
</dbReference>
<reference evidence="2 3" key="1">
    <citation type="submission" date="2019-02" db="EMBL/GenBank/DDBJ databases">
        <title>Genome sequencing of the rare red list fungi Bondarzewia mesenterica.</title>
        <authorList>
            <person name="Buettner E."/>
            <person name="Kellner H."/>
        </authorList>
    </citation>
    <scope>NUCLEOTIDE SEQUENCE [LARGE SCALE GENOMIC DNA]</scope>
    <source>
        <strain evidence="2 3">DSM 108281</strain>
    </source>
</reference>
<proteinExistence type="predicted"/>
<keyword evidence="1" id="KW-0732">Signal</keyword>
<evidence type="ECO:0000313" key="3">
    <source>
        <dbReference type="Proteomes" id="UP000310158"/>
    </source>
</evidence>
<name>A0A4S4LMT0_9AGAM</name>